<dbReference type="EMBL" id="PDNA01000016">
    <property type="protein sequence ID" value="PGH26534.1"/>
    <property type="molecule type" value="Genomic_DNA"/>
</dbReference>
<protein>
    <recommendedName>
        <fullName evidence="6">Orotidine 5'-phosphate decarboxylase domain-containing protein</fullName>
    </recommendedName>
</protein>
<dbReference type="PANTHER" id="PTHR19278">
    <property type="entry name" value="OROTATE PHOSPHORIBOSYLTRANSFERASE"/>
    <property type="match status" value="1"/>
</dbReference>
<organism evidence="4 5">
    <name type="scientific">Polytolypa hystricis (strain UAMH7299)</name>
    <dbReference type="NCBI Taxonomy" id="1447883"/>
    <lineage>
        <taxon>Eukaryota</taxon>
        <taxon>Fungi</taxon>
        <taxon>Dikarya</taxon>
        <taxon>Ascomycota</taxon>
        <taxon>Pezizomycotina</taxon>
        <taxon>Eurotiomycetes</taxon>
        <taxon>Eurotiomycetidae</taxon>
        <taxon>Onygenales</taxon>
        <taxon>Onygenales incertae sedis</taxon>
        <taxon>Polytolypa</taxon>
    </lineage>
</organism>
<dbReference type="PANTHER" id="PTHR19278:SF9">
    <property type="entry name" value="URIDINE 5'-MONOPHOSPHATE SYNTHASE"/>
    <property type="match status" value="1"/>
</dbReference>
<accession>A0A2B7YR93</accession>
<feature type="region of interest" description="Disordered" evidence="3">
    <location>
        <begin position="229"/>
        <end position="263"/>
    </location>
</feature>
<gene>
    <name evidence="4" type="ORF">AJ80_01848</name>
</gene>
<dbReference type="GO" id="GO:0019856">
    <property type="term" value="P:pyrimidine nucleobase biosynthetic process"/>
    <property type="evidence" value="ECO:0007669"/>
    <property type="project" value="TreeGrafter"/>
</dbReference>
<comment type="caution">
    <text evidence="4">The sequence shown here is derived from an EMBL/GenBank/DDBJ whole genome shotgun (WGS) entry which is preliminary data.</text>
</comment>
<feature type="compositionally biased region" description="Polar residues" evidence="3">
    <location>
        <begin position="191"/>
        <end position="205"/>
    </location>
</feature>
<sequence>MDRSTSSSTSVNLLTGYLRTLQRCKSTLPHGALVCVSASPSISTMAGLLRLAYAVGPLIAVLQVHADIIDDWSMKAAQKLSLVAKKFGFLIWEGGRVLNAQRRSLGDQSMSNEEIKREIEMARKRYTKGVVSVAAWAGLVSTWIICPEEQGKGGERLIPTLRRAARETLASMNRFVSTEIQGGGQPEDSKGNSFASGHDLSNSESGDLGVDLSPSYSTRKTSVISLTRTITQHSEPSNPSSPCEEAILDDEEDQGEQGLSSCPPPVLGRGLLLNLPAMSDSKVPSRYRDASITTARAHCDFVVGFVTDQPWTEVVRRGKDFIDWEGSEDIERDSDDDDEHECCSGQTFAIFAPLESQHVGAKIDTQAIYQTPLSPRQQSAPSIYQHQINSLHQLIAQAMQFQRASLAAGASGDSNDPGDNDPEILYIPIISMNA</sequence>
<reference evidence="4 5" key="1">
    <citation type="submission" date="2017-10" db="EMBL/GenBank/DDBJ databases">
        <title>Comparative genomics in systemic dimorphic fungi from Ajellomycetaceae.</title>
        <authorList>
            <person name="Munoz J.F."/>
            <person name="Mcewen J.G."/>
            <person name="Clay O.K."/>
            <person name="Cuomo C.A."/>
        </authorList>
    </citation>
    <scope>NUCLEOTIDE SEQUENCE [LARGE SCALE GENOMIC DNA]</scope>
    <source>
        <strain evidence="4 5">UAMH7299</strain>
    </source>
</reference>
<dbReference type="OrthoDB" id="10263753at2759"/>
<dbReference type="AlphaFoldDB" id="A0A2B7YR93"/>
<dbReference type="STRING" id="1447883.A0A2B7YR93"/>
<evidence type="ECO:0008006" key="6">
    <source>
        <dbReference type="Google" id="ProtNLM"/>
    </source>
</evidence>
<dbReference type="GO" id="GO:0006222">
    <property type="term" value="P:UMP biosynthetic process"/>
    <property type="evidence" value="ECO:0007669"/>
    <property type="project" value="TreeGrafter"/>
</dbReference>
<name>A0A2B7YR93_POLH7</name>
<dbReference type="Gene3D" id="3.20.20.70">
    <property type="entry name" value="Aldolase class I"/>
    <property type="match status" value="1"/>
</dbReference>
<feature type="region of interest" description="Disordered" evidence="3">
    <location>
        <begin position="178"/>
        <end position="214"/>
    </location>
</feature>
<comment type="pathway">
    <text evidence="1">Pyrimidine metabolism; UMP biosynthesis via de novo pathway.</text>
</comment>
<feature type="compositionally biased region" description="Low complexity" evidence="3">
    <location>
        <begin position="234"/>
        <end position="245"/>
    </location>
</feature>
<dbReference type="Proteomes" id="UP000224634">
    <property type="component" value="Unassembled WGS sequence"/>
</dbReference>
<keyword evidence="5" id="KW-1185">Reference proteome</keyword>
<dbReference type="InterPro" id="IPR013785">
    <property type="entry name" value="Aldolase_TIM"/>
</dbReference>
<evidence type="ECO:0000313" key="4">
    <source>
        <dbReference type="EMBL" id="PGH26534.1"/>
    </source>
</evidence>
<evidence type="ECO:0000313" key="5">
    <source>
        <dbReference type="Proteomes" id="UP000224634"/>
    </source>
</evidence>
<evidence type="ECO:0000256" key="1">
    <source>
        <dbReference type="ARBA" id="ARBA00004725"/>
    </source>
</evidence>
<evidence type="ECO:0000256" key="3">
    <source>
        <dbReference type="SAM" id="MobiDB-lite"/>
    </source>
</evidence>
<proteinExistence type="predicted"/>
<evidence type="ECO:0000256" key="2">
    <source>
        <dbReference type="ARBA" id="ARBA00022975"/>
    </source>
</evidence>
<dbReference type="GO" id="GO:0004588">
    <property type="term" value="F:orotate phosphoribosyltransferase activity"/>
    <property type="evidence" value="ECO:0007669"/>
    <property type="project" value="TreeGrafter"/>
</dbReference>
<feature type="compositionally biased region" description="Acidic residues" evidence="3">
    <location>
        <begin position="246"/>
        <end position="255"/>
    </location>
</feature>
<keyword evidence="2" id="KW-0665">Pyrimidine biosynthesis</keyword>